<organism evidence="2 3">
    <name type="scientific">Dipteronia dyeriana</name>
    <dbReference type="NCBI Taxonomy" id="168575"/>
    <lineage>
        <taxon>Eukaryota</taxon>
        <taxon>Viridiplantae</taxon>
        <taxon>Streptophyta</taxon>
        <taxon>Embryophyta</taxon>
        <taxon>Tracheophyta</taxon>
        <taxon>Spermatophyta</taxon>
        <taxon>Magnoliopsida</taxon>
        <taxon>eudicotyledons</taxon>
        <taxon>Gunneridae</taxon>
        <taxon>Pentapetalae</taxon>
        <taxon>rosids</taxon>
        <taxon>malvids</taxon>
        <taxon>Sapindales</taxon>
        <taxon>Sapindaceae</taxon>
        <taxon>Hippocastanoideae</taxon>
        <taxon>Acereae</taxon>
        <taxon>Dipteronia</taxon>
    </lineage>
</organism>
<evidence type="ECO:0000313" key="3">
    <source>
        <dbReference type="Proteomes" id="UP001280121"/>
    </source>
</evidence>
<dbReference type="InterPro" id="IPR003245">
    <property type="entry name" value="Phytocyanin_dom"/>
</dbReference>
<evidence type="ECO:0000259" key="1">
    <source>
        <dbReference type="PROSITE" id="PS51485"/>
    </source>
</evidence>
<dbReference type="EMBL" id="JANJYI010000004">
    <property type="protein sequence ID" value="KAK2654693.1"/>
    <property type="molecule type" value="Genomic_DNA"/>
</dbReference>
<feature type="domain" description="Phytocyanin" evidence="1">
    <location>
        <begin position="98"/>
        <end position="153"/>
    </location>
</feature>
<dbReference type="AlphaFoldDB" id="A0AAD9X8K6"/>
<dbReference type="InterPro" id="IPR008972">
    <property type="entry name" value="Cupredoxin"/>
</dbReference>
<proteinExistence type="predicted"/>
<comment type="caution">
    <text evidence="2">The sequence shown here is derived from an EMBL/GenBank/DDBJ whole genome shotgun (WGS) entry which is preliminary data.</text>
</comment>
<name>A0AAD9X8K6_9ROSI</name>
<dbReference type="GO" id="GO:0009055">
    <property type="term" value="F:electron transfer activity"/>
    <property type="evidence" value="ECO:0007669"/>
    <property type="project" value="InterPro"/>
</dbReference>
<keyword evidence="3" id="KW-1185">Reference proteome</keyword>
<sequence>MDEECFISVAPKFVGGAARVSGAIKTRTDTQLNVTPSISQIRGATKQAALAKVLAQEERIISLEQEDQTVAVMKLTPEQSNLKQRSISRRELLAGNSVVEKWGYYHCNTRKAIIAFNYGKSLIKLDRPGPFYFISGTFDHCRNGQRLLVEVTGLHQSPHSPPSTIAAPPGTLLSPGPLPSLSAAKSLFSDWRKEKNVMKKNQKNFGSAHSKITIAYTLRVIRGLNKYIISKTIMLVMKSFLLTCAKAYGKAEYIPAALSRQKIVLLTATTGWLYSLAIVDSNE</sequence>
<gene>
    <name evidence="2" type="ORF">Ddye_014549</name>
</gene>
<dbReference type="SUPFAM" id="SSF49503">
    <property type="entry name" value="Cupredoxins"/>
    <property type="match status" value="1"/>
</dbReference>
<evidence type="ECO:0000313" key="2">
    <source>
        <dbReference type="EMBL" id="KAK2654693.1"/>
    </source>
</evidence>
<dbReference type="Pfam" id="PF02298">
    <property type="entry name" value="Cu_bind_like"/>
    <property type="match status" value="1"/>
</dbReference>
<reference evidence="2" key="1">
    <citation type="journal article" date="2023" name="Plant J.">
        <title>Genome sequences and population genomics provide insights into the demographic history, inbreeding, and mutation load of two 'living fossil' tree species of Dipteronia.</title>
        <authorList>
            <person name="Feng Y."/>
            <person name="Comes H.P."/>
            <person name="Chen J."/>
            <person name="Zhu S."/>
            <person name="Lu R."/>
            <person name="Zhang X."/>
            <person name="Li P."/>
            <person name="Qiu J."/>
            <person name="Olsen K.M."/>
            <person name="Qiu Y."/>
        </authorList>
    </citation>
    <scope>NUCLEOTIDE SEQUENCE</scope>
    <source>
        <strain evidence="2">KIB01</strain>
    </source>
</reference>
<accession>A0AAD9X8K6</accession>
<dbReference type="Gene3D" id="2.60.40.420">
    <property type="entry name" value="Cupredoxins - blue copper proteins"/>
    <property type="match status" value="1"/>
</dbReference>
<dbReference type="PROSITE" id="PS51485">
    <property type="entry name" value="PHYTOCYANIN"/>
    <property type="match status" value="1"/>
</dbReference>
<dbReference type="Proteomes" id="UP001280121">
    <property type="component" value="Unassembled WGS sequence"/>
</dbReference>
<protein>
    <recommendedName>
        <fullName evidence="1">Phytocyanin domain-containing protein</fullName>
    </recommendedName>
</protein>